<keyword evidence="3 11" id="KW-0489">Methyltransferase</keyword>
<evidence type="ECO:0000256" key="8">
    <source>
        <dbReference type="SAM" id="Coils"/>
    </source>
</evidence>
<dbReference type="PROSITE" id="PS00092">
    <property type="entry name" value="N6_MTASE"/>
    <property type="match status" value="1"/>
</dbReference>
<feature type="domain" description="DNA methylase adenine-specific" evidence="9">
    <location>
        <begin position="239"/>
        <end position="540"/>
    </location>
</feature>
<feature type="coiled-coil region" evidence="8">
    <location>
        <begin position="545"/>
        <end position="579"/>
    </location>
</feature>
<gene>
    <name evidence="11" type="primary">hsdM</name>
    <name evidence="11" type="ORF">HMPREF0769_11870</name>
</gene>
<dbReference type="InterPro" id="IPR051537">
    <property type="entry name" value="DNA_Adenine_Mtase"/>
</dbReference>
<dbReference type="Proteomes" id="UP000003455">
    <property type="component" value="Chromosome"/>
</dbReference>
<dbReference type="CDD" id="cd02440">
    <property type="entry name" value="AdoMet_MTases"/>
    <property type="match status" value="1"/>
</dbReference>
<organism evidence="11">
    <name type="scientific">Staphylococcus aureus subsp. aureus MN8</name>
    <dbReference type="NCBI Taxonomy" id="548470"/>
    <lineage>
        <taxon>Bacteria</taxon>
        <taxon>Bacillati</taxon>
        <taxon>Bacillota</taxon>
        <taxon>Bacilli</taxon>
        <taxon>Bacillales</taxon>
        <taxon>Staphylococcaceae</taxon>
        <taxon>Staphylococcus</taxon>
    </lineage>
</organism>
<dbReference type="EMBL" id="ACJA02000004">
    <property type="protein sequence ID" value="EFH94249.1"/>
    <property type="molecule type" value="Genomic_DNA"/>
</dbReference>
<keyword evidence="8" id="KW-0175">Coiled coil</keyword>
<keyword evidence="5" id="KW-0949">S-adenosyl-L-methionine</keyword>
<evidence type="ECO:0000256" key="1">
    <source>
        <dbReference type="ARBA" id="ARBA00006594"/>
    </source>
</evidence>
<dbReference type="InterPro" id="IPR029063">
    <property type="entry name" value="SAM-dependent_MTases_sf"/>
</dbReference>
<dbReference type="GO" id="GO:0009007">
    <property type="term" value="F:site-specific DNA-methyltransferase (adenine-specific) activity"/>
    <property type="evidence" value="ECO:0007669"/>
    <property type="project" value="UniProtKB-EC"/>
</dbReference>
<dbReference type="Gene3D" id="3.40.50.150">
    <property type="entry name" value="Vaccinia Virus protein VP39"/>
    <property type="match status" value="1"/>
</dbReference>
<evidence type="ECO:0000259" key="9">
    <source>
        <dbReference type="Pfam" id="PF02384"/>
    </source>
</evidence>
<dbReference type="AlphaFoldDB" id="A0A0E1X415"/>
<dbReference type="NCBIfam" id="TIGR00497">
    <property type="entry name" value="hsdM"/>
    <property type="match status" value="1"/>
</dbReference>
<feature type="domain" description="N6 adenine-specific DNA methyltransferase N-terminal" evidence="10">
    <location>
        <begin position="75"/>
        <end position="225"/>
    </location>
</feature>
<dbReference type="PANTHER" id="PTHR42933:SF1">
    <property type="entry name" value="SITE-SPECIFIC DNA-METHYLTRANSFERASE (ADENINE-SPECIFIC)"/>
    <property type="match status" value="1"/>
</dbReference>
<protein>
    <recommendedName>
        <fullName evidence="2">site-specific DNA-methyltransferase (adenine-specific)</fullName>
        <ecNumber evidence="2">2.1.1.72</ecNumber>
    </recommendedName>
</protein>
<dbReference type="HOGENOM" id="CLU_013049_0_2_9"/>
<evidence type="ECO:0000256" key="7">
    <source>
        <dbReference type="ARBA" id="ARBA00047942"/>
    </source>
</evidence>
<evidence type="ECO:0000256" key="3">
    <source>
        <dbReference type="ARBA" id="ARBA00022603"/>
    </source>
</evidence>
<dbReference type="InterPro" id="IPR022749">
    <property type="entry name" value="D12N6_MeTrfase_N"/>
</dbReference>
<reference evidence="11" key="1">
    <citation type="submission" date="2010-05" db="EMBL/GenBank/DDBJ databases">
        <authorList>
            <person name="Muzny D."/>
            <person name="Qin X."/>
            <person name="Buhay C."/>
            <person name="Dugan-Rocha S."/>
            <person name="Ding Y."/>
            <person name="Chen G."/>
            <person name="Hawes A."/>
            <person name="Holder M."/>
            <person name="Jhangiani S."/>
            <person name="Johnson A."/>
            <person name="Khan Z."/>
            <person name="Li Z."/>
            <person name="Liu W."/>
            <person name="Liu X."/>
            <person name="Perez L."/>
            <person name="Shen H."/>
            <person name="Wang Q."/>
            <person name="Watt J."/>
            <person name="Xi L."/>
            <person name="Xin Y."/>
            <person name="Zhou J."/>
            <person name="Deng J."/>
            <person name="Jiang H."/>
            <person name="Liu Y."/>
            <person name="Qu J."/>
            <person name="Song X.-Z."/>
            <person name="Zhang L."/>
            <person name="Villasana D."/>
            <person name="Johnson A."/>
            <person name="Liu J."/>
            <person name="Liyanage D."/>
            <person name="Lorensuhewa L."/>
            <person name="Robinson T."/>
            <person name="Song A."/>
            <person name="Song B.-B."/>
            <person name="Dinh H."/>
            <person name="Thornton R."/>
            <person name="Coyle M."/>
            <person name="Francisco L."/>
            <person name="Jackson L."/>
            <person name="Javaid M."/>
            <person name="Korchina V."/>
            <person name="Kovar C."/>
            <person name="Mata R."/>
            <person name="Mathew T."/>
            <person name="Ngo R."/>
            <person name="Nguyen L."/>
            <person name="Nguyen N."/>
            <person name="Okwuonu G."/>
            <person name="Ongeri F."/>
            <person name="Pham C."/>
            <person name="Simmons D."/>
            <person name="Wilczek-Boney K."/>
            <person name="Hale W."/>
            <person name="Jakkamsetti A."/>
            <person name="Pham P."/>
            <person name="Ruth R."/>
            <person name="San Lucas F."/>
            <person name="Warren J."/>
            <person name="Zhang J."/>
            <person name="Zhao Z."/>
            <person name="Zhou C."/>
            <person name="Zhu D."/>
            <person name="Lee S."/>
            <person name="Bess C."/>
            <person name="Blankenburg K."/>
            <person name="Forbes L."/>
            <person name="Fu Q."/>
            <person name="Gubbala S."/>
            <person name="Hirani K."/>
            <person name="Jayaseelan J.C."/>
            <person name="Lara F."/>
            <person name="Munidasa M."/>
            <person name="Palculict T."/>
            <person name="Patil S."/>
            <person name="Pu L.-L."/>
            <person name="Saada N."/>
            <person name="Tang L."/>
            <person name="Weissenberger G."/>
            <person name="Zhu Y."/>
            <person name="Hemphill L."/>
            <person name="Shang Y."/>
            <person name="Youmans B."/>
            <person name="Ayvaz T."/>
            <person name="Ross M."/>
            <person name="Santibanez J."/>
            <person name="Aqrawi P."/>
            <person name="Gross S."/>
            <person name="Joshi V."/>
            <person name="Fowler G."/>
            <person name="Nazareth L."/>
            <person name="Reid J."/>
            <person name="Worley K."/>
            <person name="Petrosino J."/>
            <person name="Highlander S."/>
            <person name="Gibbs R."/>
        </authorList>
    </citation>
    <scope>NUCLEOTIDE SEQUENCE [LARGE SCALE GENOMIC DNA]</scope>
    <source>
        <strain evidence="11">MN8</strain>
    </source>
</reference>
<dbReference type="GO" id="GO:0009307">
    <property type="term" value="P:DNA restriction-modification system"/>
    <property type="evidence" value="ECO:0007669"/>
    <property type="project" value="UniProtKB-KW"/>
</dbReference>
<dbReference type="InterPro" id="IPR003356">
    <property type="entry name" value="DNA_methylase_A-5"/>
</dbReference>
<dbReference type="InterPro" id="IPR004546">
    <property type="entry name" value="Restrct_endonuc_T1M"/>
</dbReference>
<keyword evidence="4 11" id="KW-0808">Transferase</keyword>
<evidence type="ECO:0000256" key="6">
    <source>
        <dbReference type="ARBA" id="ARBA00022747"/>
    </source>
</evidence>
<dbReference type="GO" id="GO:0003677">
    <property type="term" value="F:DNA binding"/>
    <property type="evidence" value="ECO:0007669"/>
    <property type="project" value="InterPro"/>
</dbReference>
<comment type="similarity">
    <text evidence="1">Belongs to the N(4)/N(6)-methyltransferase family.</text>
</comment>
<evidence type="ECO:0000256" key="4">
    <source>
        <dbReference type="ARBA" id="ARBA00022679"/>
    </source>
</evidence>
<dbReference type="InterPro" id="IPR002052">
    <property type="entry name" value="DNA_methylase_N6_adenine_CS"/>
</dbReference>
<accession>A0A0E1X415</accession>
<evidence type="ECO:0000256" key="2">
    <source>
        <dbReference type="ARBA" id="ARBA00011900"/>
    </source>
</evidence>
<dbReference type="InterPro" id="IPR038333">
    <property type="entry name" value="T1MK-like_N_sf"/>
</dbReference>
<comment type="catalytic activity">
    <reaction evidence="7">
        <text>a 2'-deoxyadenosine in DNA + S-adenosyl-L-methionine = an N(6)-methyl-2'-deoxyadenosine in DNA + S-adenosyl-L-homocysteine + H(+)</text>
        <dbReference type="Rhea" id="RHEA:15197"/>
        <dbReference type="Rhea" id="RHEA-COMP:12418"/>
        <dbReference type="Rhea" id="RHEA-COMP:12419"/>
        <dbReference type="ChEBI" id="CHEBI:15378"/>
        <dbReference type="ChEBI" id="CHEBI:57856"/>
        <dbReference type="ChEBI" id="CHEBI:59789"/>
        <dbReference type="ChEBI" id="CHEBI:90615"/>
        <dbReference type="ChEBI" id="CHEBI:90616"/>
        <dbReference type="EC" id="2.1.1.72"/>
    </reaction>
</comment>
<dbReference type="PANTHER" id="PTHR42933">
    <property type="entry name" value="SLR6095 PROTEIN"/>
    <property type="match status" value="1"/>
</dbReference>
<dbReference type="Pfam" id="PF02384">
    <property type="entry name" value="N6_Mtase"/>
    <property type="match status" value="1"/>
</dbReference>
<evidence type="ECO:0000259" key="10">
    <source>
        <dbReference type="Pfam" id="PF12161"/>
    </source>
</evidence>
<evidence type="ECO:0000256" key="5">
    <source>
        <dbReference type="ARBA" id="ARBA00022691"/>
    </source>
</evidence>
<sequence>MILKAFESYNISKKIFNNNCAAKTQNFHNQHQNSKHRNKTKCYNKSITQIDKLLMQRRRNHMSITEKQRQQQAELHKKLWSIANDLRGNMDASEFRNYILGLIFYCFLSEKAEQEYADALSGEDITYQEAWADEEYREDLKVELIDQVGYFIEPQDLFSAMIHEIETQDFDIEHLATAIRKVETSTLGEESENDFIGLFSDMDLSSTRLGNNVKERTALISKVMVNLDDLPFVHSDMEIDMLGDAYEFLIGRFAATAGKKAGEFYTPQQVSKILAKIVTDGKDKLRHVYDPTCGSGSLLLRVGKETQVYRYFGQERNNTTYNLARMNMLLHDVRYENFDIRNDDTLENPAFLGNTFDAVIANPPYSAKWTADSKFENDERFSGYGKLAPKSKADFAFIQHMVHYLDDEGTMAVVLPHGVLFRGAAEGIIRRYLIEEKNYLEAVIGLPANIFYGTSIPTCILVFKKCRQQDDNVLFIDASNDFEKGKNQNHLSDAQVERIIDTYKRKKTIDKYSYSATLQEIADNDYNLNIPRYVDTFEEEAPIDLDQVQQDLKNIDKEIAEIEQEINAYLKELGVLKDE</sequence>
<evidence type="ECO:0000313" key="11">
    <source>
        <dbReference type="EMBL" id="EFH94249.1"/>
    </source>
</evidence>
<dbReference type="PRINTS" id="PR00507">
    <property type="entry name" value="N12N6MTFRASE"/>
</dbReference>
<comment type="caution">
    <text evidence="11">The sequence shown here is derived from an EMBL/GenBank/DDBJ whole genome shotgun (WGS) entry which is preliminary data.</text>
</comment>
<dbReference type="GO" id="GO:0008170">
    <property type="term" value="F:N-methyltransferase activity"/>
    <property type="evidence" value="ECO:0007669"/>
    <property type="project" value="InterPro"/>
</dbReference>
<dbReference type="SUPFAM" id="SSF53335">
    <property type="entry name" value="S-adenosyl-L-methionine-dependent methyltransferases"/>
    <property type="match status" value="1"/>
</dbReference>
<dbReference type="GO" id="GO:0032259">
    <property type="term" value="P:methylation"/>
    <property type="evidence" value="ECO:0007669"/>
    <property type="project" value="UniProtKB-KW"/>
</dbReference>
<keyword evidence="6" id="KW-0680">Restriction system</keyword>
<dbReference type="EC" id="2.1.1.72" evidence="2"/>
<dbReference type="Pfam" id="PF12161">
    <property type="entry name" value="HsdM_N"/>
    <property type="match status" value="1"/>
</dbReference>
<name>A0A0E1X415_STAAU</name>
<dbReference type="Gene3D" id="1.20.1260.30">
    <property type="match status" value="1"/>
</dbReference>
<proteinExistence type="inferred from homology"/>